<protein>
    <submittedName>
        <fullName evidence="1">Uncharacterized protein</fullName>
    </submittedName>
</protein>
<evidence type="ECO:0000313" key="2">
    <source>
        <dbReference type="Proteomes" id="UP000708208"/>
    </source>
</evidence>
<dbReference type="EMBL" id="CAJVCH010035238">
    <property type="protein sequence ID" value="CAG7715997.1"/>
    <property type="molecule type" value="Genomic_DNA"/>
</dbReference>
<comment type="caution">
    <text evidence="1">The sequence shown here is derived from an EMBL/GenBank/DDBJ whole genome shotgun (WGS) entry which is preliminary data.</text>
</comment>
<reference evidence="1" key="1">
    <citation type="submission" date="2021-06" db="EMBL/GenBank/DDBJ databases">
        <authorList>
            <person name="Hodson N. C."/>
            <person name="Mongue J. A."/>
            <person name="Jaron S. K."/>
        </authorList>
    </citation>
    <scope>NUCLEOTIDE SEQUENCE</scope>
</reference>
<evidence type="ECO:0000313" key="1">
    <source>
        <dbReference type="EMBL" id="CAG7715997.1"/>
    </source>
</evidence>
<accession>A0A8J2NRR6</accession>
<proteinExistence type="predicted"/>
<dbReference type="AlphaFoldDB" id="A0A8J2NRR6"/>
<dbReference type="Proteomes" id="UP000708208">
    <property type="component" value="Unassembled WGS sequence"/>
</dbReference>
<keyword evidence="2" id="KW-1185">Reference proteome</keyword>
<feature type="non-terminal residue" evidence="1">
    <location>
        <position position="1"/>
    </location>
</feature>
<name>A0A8J2NRR6_9HEXA</name>
<sequence>FNINLTHIQAVFSYNSQNVKTSIINKVSASHFHGGTGNRDTNFMSCHKVNFSRDQESHRKINQSFASKATIEEMLKNPMVRLFGGENLTGKAILKIIIPAYPNPMH</sequence>
<organism evidence="1 2">
    <name type="scientific">Allacma fusca</name>
    <dbReference type="NCBI Taxonomy" id="39272"/>
    <lineage>
        <taxon>Eukaryota</taxon>
        <taxon>Metazoa</taxon>
        <taxon>Ecdysozoa</taxon>
        <taxon>Arthropoda</taxon>
        <taxon>Hexapoda</taxon>
        <taxon>Collembola</taxon>
        <taxon>Symphypleona</taxon>
        <taxon>Sminthuridae</taxon>
        <taxon>Allacma</taxon>
    </lineage>
</organism>
<gene>
    <name evidence="1" type="ORF">AFUS01_LOCUS5530</name>
</gene>